<organism evidence="2 3">
    <name type="scientific">Halorhodospira neutriphila</name>
    <dbReference type="NCBI Taxonomy" id="168379"/>
    <lineage>
        <taxon>Bacteria</taxon>
        <taxon>Pseudomonadati</taxon>
        <taxon>Pseudomonadota</taxon>
        <taxon>Gammaproteobacteria</taxon>
        <taxon>Chromatiales</taxon>
        <taxon>Ectothiorhodospiraceae</taxon>
        <taxon>Halorhodospira</taxon>
    </lineage>
</organism>
<evidence type="ECO:0000313" key="3">
    <source>
        <dbReference type="Proteomes" id="UP000738126"/>
    </source>
</evidence>
<dbReference type="NCBIfam" id="TIGR02019">
    <property type="entry name" value="BchJ"/>
    <property type="match status" value="1"/>
</dbReference>
<feature type="non-terminal residue" evidence="2">
    <location>
        <position position="1"/>
    </location>
</feature>
<reference evidence="2 3" key="1">
    <citation type="journal article" date="2020" name="Microorganisms">
        <title>Osmotic Adaptation and Compatible Solute Biosynthesis of Phototrophic Bacteria as Revealed from Genome Analyses.</title>
        <authorList>
            <person name="Imhoff J.F."/>
            <person name="Rahn T."/>
            <person name="Kunzel S."/>
            <person name="Keller A."/>
            <person name="Neulinger S.C."/>
        </authorList>
    </citation>
    <scope>NUCLEOTIDE SEQUENCE [LARGE SCALE GENOMIC DNA]</scope>
    <source>
        <strain evidence="2 3">DSM 15116</strain>
    </source>
</reference>
<dbReference type="SUPFAM" id="SSF111126">
    <property type="entry name" value="Ligand-binding domain in the NO signalling and Golgi transport"/>
    <property type="match status" value="1"/>
</dbReference>
<dbReference type="RefSeq" id="WP_200257331.1">
    <property type="nucleotide sequence ID" value="NZ_NRSH01000035.1"/>
</dbReference>
<dbReference type="Pfam" id="PF02830">
    <property type="entry name" value="V4R"/>
    <property type="match status" value="1"/>
</dbReference>
<gene>
    <name evidence="2" type="primary">bchJ</name>
    <name evidence="2" type="ORF">CKO13_04590</name>
</gene>
<feature type="domain" description="4-vinyl reductase 4VR" evidence="1">
    <location>
        <begin position="30"/>
        <end position="91"/>
    </location>
</feature>
<name>A0ABS1E5T4_9GAMM</name>
<dbReference type="Gene3D" id="3.30.1380.20">
    <property type="entry name" value="Trafficking protein particle complex subunit 3"/>
    <property type="match status" value="1"/>
</dbReference>
<keyword evidence="3" id="KW-1185">Reference proteome</keyword>
<accession>A0ABS1E5T4</accession>
<proteinExistence type="predicted"/>
<dbReference type="EMBL" id="NRSH01000035">
    <property type="protein sequence ID" value="MBK1726313.1"/>
    <property type="molecule type" value="Genomic_DNA"/>
</dbReference>
<dbReference type="InterPro" id="IPR004096">
    <property type="entry name" value="V4R"/>
</dbReference>
<dbReference type="Proteomes" id="UP000738126">
    <property type="component" value="Unassembled WGS sequence"/>
</dbReference>
<dbReference type="PANTHER" id="PTHR35090">
    <property type="entry name" value="DNA-DIRECTED RNA POLYMERASE SUBUNIT I"/>
    <property type="match status" value="1"/>
</dbReference>
<comment type="caution">
    <text evidence="2">The sequence shown here is derived from an EMBL/GenBank/DDBJ whole genome shotgun (WGS) entry which is preliminary data.</text>
</comment>
<protein>
    <submittedName>
        <fullName evidence="2">Bacteriochlorophyll 4-vinyl reductase</fullName>
    </submittedName>
</protein>
<dbReference type="InterPro" id="IPR024096">
    <property type="entry name" value="NO_sig/Golgi_transp_ligand-bd"/>
</dbReference>
<evidence type="ECO:0000313" key="2">
    <source>
        <dbReference type="EMBL" id="MBK1726313.1"/>
    </source>
</evidence>
<dbReference type="SMART" id="SM00989">
    <property type="entry name" value="V4R"/>
    <property type="match status" value="1"/>
</dbReference>
<evidence type="ECO:0000259" key="1">
    <source>
        <dbReference type="SMART" id="SM00989"/>
    </source>
</evidence>
<dbReference type="InterPro" id="IPR010249">
    <property type="entry name" value="BchJ"/>
</dbReference>
<sequence length="92" mass="10504">LSGPLLLRAIERNAWTFVGSGTFSYRRGRPCLLEIRDNPVVAGERAEQPVCHWHASVFERLFQALVNRRSQVREVECAAAGGEACRFELRYR</sequence>
<dbReference type="PANTHER" id="PTHR35090:SF1">
    <property type="entry name" value="SLR0144 PROTEIN"/>
    <property type="match status" value="1"/>
</dbReference>